<evidence type="ECO:0000256" key="2">
    <source>
        <dbReference type="SAM" id="SignalP"/>
    </source>
</evidence>
<feature type="chain" id="PRO_5044726377" evidence="2">
    <location>
        <begin position="20"/>
        <end position="244"/>
    </location>
</feature>
<evidence type="ECO:0000313" key="6">
    <source>
        <dbReference type="Proteomes" id="UP001213979"/>
    </source>
</evidence>
<comment type="caution">
    <text evidence="5">The sequence shown here is derived from an EMBL/GenBank/DDBJ whole genome shotgun (WGS) entry which is preliminary data.</text>
</comment>
<feature type="domain" description="YtkA-like" evidence="3">
    <location>
        <begin position="34"/>
        <end position="109"/>
    </location>
</feature>
<dbReference type="AlphaFoldDB" id="A0ABD5IYP0"/>
<dbReference type="InterPro" id="IPR032693">
    <property type="entry name" value="YtkA-like_dom"/>
</dbReference>
<evidence type="ECO:0000256" key="1">
    <source>
        <dbReference type="SAM" id="MobiDB-lite"/>
    </source>
</evidence>
<proteinExistence type="predicted"/>
<keyword evidence="2" id="KW-0732">Signal</keyword>
<reference evidence="5 7" key="2">
    <citation type="submission" date="2023-03" db="EMBL/GenBank/DDBJ databases">
        <title>Bacillus Genome Sequencing.</title>
        <authorList>
            <person name="Dunlap C."/>
        </authorList>
    </citation>
    <scope>NUCLEOTIDE SEQUENCE [LARGE SCALE GENOMIC DNA]</scope>
    <source>
        <strain evidence="5 7">NRS-38</strain>
    </source>
</reference>
<evidence type="ECO:0000259" key="3">
    <source>
        <dbReference type="Pfam" id="PF13115"/>
    </source>
</evidence>
<sequence length="244" mass="27167">MKVYIRLMLAMMVVLLISACGQTKDQSADEPAILDVKIDVKSPIELQKKTEIACIVTYGKEKVNDADEVKFEIWKQGNDQHEMISAKSKGNGKYAIEKTFTEAGTYSVVAHVTARNMHNMPKTDVIVGDNAGSASKHEESGSDHSHHDDAAGVAVTLHPQMFTVNKEEPIVADIAYNGQPLTAAKVRFEIWKDQMKHEFIDANEQGSGKYQAKTVFKEKGTFSVKVHVETNELHEHQVKQVMVQ</sequence>
<protein>
    <submittedName>
        <fullName evidence="5">FixH family protein</fullName>
    </submittedName>
</protein>
<gene>
    <name evidence="5" type="ORF">P9850_16920</name>
    <name evidence="4" type="ORF">PNH38_10680</name>
</gene>
<feature type="region of interest" description="Disordered" evidence="1">
    <location>
        <begin position="126"/>
        <end position="148"/>
    </location>
</feature>
<dbReference type="Pfam" id="PF13115">
    <property type="entry name" value="YtkA"/>
    <property type="match status" value="2"/>
</dbReference>
<dbReference type="EMBL" id="JAQOTG010000009">
    <property type="protein sequence ID" value="MDE8564343.1"/>
    <property type="molecule type" value="Genomic_DNA"/>
</dbReference>
<feature type="signal peptide" evidence="2">
    <location>
        <begin position="1"/>
        <end position="19"/>
    </location>
</feature>
<feature type="compositionally biased region" description="Basic and acidic residues" evidence="1">
    <location>
        <begin position="135"/>
        <end position="148"/>
    </location>
</feature>
<dbReference type="PROSITE" id="PS51257">
    <property type="entry name" value="PROKAR_LIPOPROTEIN"/>
    <property type="match status" value="1"/>
</dbReference>
<evidence type="ECO:0000313" key="7">
    <source>
        <dbReference type="Proteomes" id="UP001339962"/>
    </source>
</evidence>
<name>A0ABD5IYP0_9BACL</name>
<dbReference type="EMBL" id="JARTLI010000047">
    <property type="protein sequence ID" value="MED5053475.1"/>
    <property type="molecule type" value="Genomic_DNA"/>
</dbReference>
<dbReference type="RefSeq" id="WP_159719547.1">
    <property type="nucleotide sequence ID" value="NZ_JAGUQN010000003.1"/>
</dbReference>
<feature type="domain" description="YtkA-like" evidence="3">
    <location>
        <begin position="154"/>
        <end position="227"/>
    </location>
</feature>
<organism evidence="5 7">
    <name type="scientific">Anoxybacteroides rupiense</name>
    <dbReference type="NCBI Taxonomy" id="311460"/>
    <lineage>
        <taxon>Bacteria</taxon>
        <taxon>Bacillati</taxon>
        <taxon>Bacillota</taxon>
        <taxon>Bacilli</taxon>
        <taxon>Bacillales</taxon>
        <taxon>Anoxybacillaceae</taxon>
        <taxon>Anoxybacteroides</taxon>
    </lineage>
</organism>
<evidence type="ECO:0000313" key="5">
    <source>
        <dbReference type="EMBL" id="MED5053475.1"/>
    </source>
</evidence>
<dbReference type="Proteomes" id="UP001339962">
    <property type="component" value="Unassembled WGS sequence"/>
</dbReference>
<evidence type="ECO:0000313" key="4">
    <source>
        <dbReference type="EMBL" id="MDE8564343.1"/>
    </source>
</evidence>
<keyword evidence="6" id="KW-1185">Reference proteome</keyword>
<dbReference type="Proteomes" id="UP001213979">
    <property type="component" value="Unassembled WGS sequence"/>
</dbReference>
<reference evidence="4 6" key="1">
    <citation type="submission" date="2023-01" db="EMBL/GenBank/DDBJ databases">
        <title>Genome-based reclassification of Anoxybacillus geothermalis as a later heterotypic synonym of Anoxybacillus rupiensis.</title>
        <authorList>
            <person name="Inan Bektas K."/>
            <person name="Canakci S."/>
            <person name="Belduz A.A."/>
            <person name="Guler H.H."/>
        </authorList>
    </citation>
    <scope>NUCLEOTIDE SEQUENCE [LARGE SCALE GENOMIC DNA]</scope>
    <source>
        <strain evidence="4 6">DSM 17127</strain>
    </source>
</reference>
<accession>A0ABD5IYP0</accession>